<gene>
    <name evidence="1" type="ORF">D3P05_07770</name>
</gene>
<reference evidence="2" key="1">
    <citation type="submission" date="2018-09" db="EMBL/GenBank/DDBJ databases">
        <title>Paracoccus onubensis nov. sp. a moderate halophilic bacterium isolated from Gruta de las Maravillas (Aracena, Spain).</title>
        <authorList>
            <person name="Jurado V."/>
            <person name="Gutierrez-Patricio S."/>
            <person name="Gonzalez-Pimentel J.L."/>
            <person name="Miller A.Z."/>
            <person name="Laiz L."/>
            <person name="Saiz-Jimenez C."/>
        </authorList>
    </citation>
    <scope>NUCLEOTIDE SEQUENCE [LARGE SCALE GENOMIC DNA]</scope>
    <source>
        <strain evidence="2">DSM 26381</strain>
    </source>
</reference>
<evidence type="ECO:0000313" key="2">
    <source>
        <dbReference type="Proteomes" id="UP000283587"/>
    </source>
</evidence>
<evidence type="ECO:0000313" key="1">
    <source>
        <dbReference type="EMBL" id="RJL18230.1"/>
    </source>
</evidence>
<keyword evidence="2" id="KW-1185">Reference proteome</keyword>
<dbReference type="OrthoDB" id="7781596at2"/>
<proteinExistence type="predicted"/>
<protein>
    <submittedName>
        <fullName evidence="1">Uncharacterized protein</fullName>
    </submittedName>
</protein>
<dbReference type="AlphaFoldDB" id="A0A419A8A2"/>
<accession>A0A419A8A2</accession>
<dbReference type="Proteomes" id="UP000283587">
    <property type="component" value="Unassembled WGS sequence"/>
</dbReference>
<comment type="caution">
    <text evidence="1">The sequence shown here is derived from an EMBL/GenBank/DDBJ whole genome shotgun (WGS) entry which is preliminary data.</text>
</comment>
<dbReference type="RefSeq" id="WP_119897608.1">
    <property type="nucleotide sequence ID" value="NZ_QNRC01000013.1"/>
</dbReference>
<sequence>MTVVPSLSPCPFCGSHLMLLGPSRAQHPPADCILSGREIAAREVREWNKRAVGAEACQLCSCTAEDADWRRWKLGERIEVLARERGVTRERMRHRLERFDAGVDTVQMQEALRIISISPELIHLSPEQQHERCVAIARAALAKGGGE</sequence>
<dbReference type="EMBL" id="QZEW01000026">
    <property type="protein sequence ID" value="RJL18230.1"/>
    <property type="molecule type" value="Genomic_DNA"/>
</dbReference>
<name>A0A419A8A2_9RHOB</name>
<organism evidence="1 2">
    <name type="scientific">Paracoccus siganidrum</name>
    <dbReference type="NCBI Taxonomy" id="1276757"/>
    <lineage>
        <taxon>Bacteria</taxon>
        <taxon>Pseudomonadati</taxon>
        <taxon>Pseudomonadota</taxon>
        <taxon>Alphaproteobacteria</taxon>
        <taxon>Rhodobacterales</taxon>
        <taxon>Paracoccaceae</taxon>
        <taxon>Paracoccus</taxon>
    </lineage>
</organism>